<comment type="caution">
    <text evidence="1">The sequence shown here is derived from an EMBL/GenBank/DDBJ whole genome shotgun (WGS) entry which is preliminary data.</text>
</comment>
<evidence type="ECO:0000313" key="1">
    <source>
        <dbReference type="EMBL" id="RDY10549.1"/>
    </source>
</evidence>
<protein>
    <submittedName>
        <fullName evidence="1">Uncharacterized protein</fullName>
    </submittedName>
</protein>
<dbReference type="Proteomes" id="UP000257109">
    <property type="component" value="Unassembled WGS sequence"/>
</dbReference>
<sequence length="107" mass="11926">MKLLTTIIAHLIRDNATKRKEFLFVAHYGSPCLARGPIIRPTSGSLGKRDHWSPYGPTCYARRSLEETVGRNNCAIADALVVLVEAICTNAQKLTFTTYVLVKEAKY</sequence>
<evidence type="ECO:0000313" key="2">
    <source>
        <dbReference type="Proteomes" id="UP000257109"/>
    </source>
</evidence>
<accession>A0A371I6B4</accession>
<name>A0A371I6B4_MUCPR</name>
<keyword evidence="2" id="KW-1185">Reference proteome</keyword>
<proteinExistence type="predicted"/>
<dbReference type="AlphaFoldDB" id="A0A371I6B4"/>
<gene>
    <name evidence="1" type="ORF">CR513_04919</name>
</gene>
<organism evidence="1 2">
    <name type="scientific">Mucuna pruriens</name>
    <name type="common">Velvet bean</name>
    <name type="synonym">Dolichos pruriens</name>
    <dbReference type="NCBI Taxonomy" id="157652"/>
    <lineage>
        <taxon>Eukaryota</taxon>
        <taxon>Viridiplantae</taxon>
        <taxon>Streptophyta</taxon>
        <taxon>Embryophyta</taxon>
        <taxon>Tracheophyta</taxon>
        <taxon>Spermatophyta</taxon>
        <taxon>Magnoliopsida</taxon>
        <taxon>eudicotyledons</taxon>
        <taxon>Gunneridae</taxon>
        <taxon>Pentapetalae</taxon>
        <taxon>rosids</taxon>
        <taxon>fabids</taxon>
        <taxon>Fabales</taxon>
        <taxon>Fabaceae</taxon>
        <taxon>Papilionoideae</taxon>
        <taxon>50 kb inversion clade</taxon>
        <taxon>NPAAA clade</taxon>
        <taxon>indigoferoid/millettioid clade</taxon>
        <taxon>Phaseoleae</taxon>
        <taxon>Mucuna</taxon>
    </lineage>
</organism>
<feature type="non-terminal residue" evidence="1">
    <location>
        <position position="1"/>
    </location>
</feature>
<dbReference type="EMBL" id="QJKJ01000823">
    <property type="protein sequence ID" value="RDY10549.1"/>
    <property type="molecule type" value="Genomic_DNA"/>
</dbReference>
<reference evidence="1" key="1">
    <citation type="submission" date="2018-05" db="EMBL/GenBank/DDBJ databases">
        <title>Draft genome of Mucuna pruriens seed.</title>
        <authorList>
            <person name="Nnadi N.E."/>
            <person name="Vos R."/>
            <person name="Hasami M.H."/>
            <person name="Devisetty U.K."/>
            <person name="Aguiy J.C."/>
        </authorList>
    </citation>
    <scope>NUCLEOTIDE SEQUENCE [LARGE SCALE GENOMIC DNA]</scope>
    <source>
        <strain evidence="1">JCA_2017</strain>
    </source>
</reference>